<feature type="compositionally biased region" description="Low complexity" evidence="5">
    <location>
        <begin position="221"/>
        <end position="236"/>
    </location>
</feature>
<feature type="region of interest" description="Disordered" evidence="5">
    <location>
        <begin position="1117"/>
        <end position="1137"/>
    </location>
</feature>
<feature type="compositionally biased region" description="Low complexity" evidence="5">
    <location>
        <begin position="1870"/>
        <end position="1901"/>
    </location>
</feature>
<feature type="region of interest" description="Disordered" evidence="5">
    <location>
        <begin position="830"/>
        <end position="871"/>
    </location>
</feature>
<reference evidence="8" key="1">
    <citation type="journal article" date="2021" name="Proc. Natl. Acad. Sci. U.S.A.">
        <title>Three genomes in the algal genus Volvox reveal the fate of a haploid sex-determining region after a transition to homothallism.</title>
        <authorList>
            <person name="Yamamoto K."/>
            <person name="Hamaji T."/>
            <person name="Kawai-Toyooka H."/>
            <person name="Matsuzaki R."/>
            <person name="Takahashi F."/>
            <person name="Nishimura Y."/>
            <person name="Kawachi M."/>
            <person name="Noguchi H."/>
            <person name="Minakuchi Y."/>
            <person name="Umen J.G."/>
            <person name="Toyoda A."/>
            <person name="Nozaki H."/>
        </authorList>
    </citation>
    <scope>NUCLEOTIDE SEQUENCE</scope>
    <source>
        <strain evidence="9">NIES-3785</strain>
        <strain evidence="8">NIES-3786</strain>
    </source>
</reference>
<dbReference type="InterPro" id="IPR001263">
    <property type="entry name" value="PI3K_accessory_dom"/>
</dbReference>
<dbReference type="Proteomes" id="UP000722791">
    <property type="component" value="Unassembled WGS sequence"/>
</dbReference>
<keyword evidence="4" id="KW-0418">Kinase</keyword>
<sequence length="2311" mass="236144">MFRPLNKGIGTVSEAVSGKGGNDALLKALQDARLDEWTALRLLHENTHPGVQGYICNRLPELGEALIERYLLQLVYLAVHKPGQQLERILLTLCKHSFRVAIKAQWLLLALCQDHPKSRALESFRDQAYKAALEGKWEVPIRTAKLDPLSPHTSQQLSPPFCSPTNSYMVTHLAQAATQAITREMLLPPPQPYRPCYDPDDIVATQPPGSMVMSPPGAASGAVKPPGGDGGAAPAALQRKRSGALVCLLPAEQHVGPEPSAAADKTGLGIVAAAVAAQQEQQLQAPKTVEVADGAKSTWLDSSGVAAFAPVIKTSVAATTSVSFNGVIPTGNGPAVVDSEYCAIAMSEPRGPGPVATSSAISAPVAGAAAAVARVTSATATTGAVGCPVRPPGGPSLPVASITDRIQALKRELGEGEGVSALLERAKQQGMAPVAAMEDDAVLSDDELSNRPMSPLSRLRFDTFGATLDFVETLCDASSSLTSYSQAQRQNALRDALEHINHEIERANRREVAIWFPMGRRGDRVLRLSAREAVLLNSREKAPFMLFVEVLEGQNECGEEEGEEGRGCNTDAFAGLSAGADLKTNLETLGGIGPSASMTSLNGAVTKLEFGRRETYGIALTGIGAQHQLHYMHATPAVPRAVLAAALGAKSAMETGIPHGMPEQSSSTSPDGCGFEIRPSHGSAFAAAAAVNGPVGQPNGYSPRRSDVLISPMPIRAPAPVTQASLLEEQAALRSAVEAEMSGAVAASADGPTGHCTAGSADISIGVIPHPALALQPAVEIVIPTRSASNNNIAAAVAAAMAASASGGTVESILASARSSEAGALAFAASSGGAAGGGTQPATPRSCSSLSGLPPRPPSALTLPQPQQQPPVVPVGGISPVNAAKEVSGQEGGGLLGASNLLRRVFGDREETAPPSSSEDTGGAAGILRAALDGKFGIMEVPRWGTIASAAAVSGAPASLSATALVAVGATGATTAPPGLRPSSAGQRAVGLRGPESAQHRQCPGSTGAHPVAVRSVFANPLEGKMQELGSAGFFGAPSRTRAGPEVMAMLSDISASLRGEMPMVRVRIVPVGPSDAVATAAAAAGGNTSGCGPNGQPPTAFSLATLGSRAKAALLNQQPQPQPATAASEDAAEGGQSKTALLLSRLGWCRKPAAEDDGGDGAGAGAGVVAGGSSGSTAATAPIVSSSSSVPLGGGASQVTIPVTSGGILGAKRLAGRGGGSEQPPLQHLVRLVLTVATQGVNLDIKSPHRKSRRMPSHEAIEMMADKYKIYKLPPPPECGPPLGPYRPYGSNGAMDQLYECTSDEGEGKTQSAATPLPGTQLEAEAETDAKAKPYVCAAREVPGQTVESAAVAAAPQSTTPPPLPAAATKTVVLGAPLPPEWESRHAYNAAARSLPIQVMPSIPGASDPVVPLARSIGARCGANGPEALAAASAVSEWWKSGPTAVAEAANSVDAAAEERVRQQLTSLSLPVPGAGASDNSAGNRGMCLPEKSVAMEAGGGGSAASALPATSASSSSLAASLQSSLTRILNRSAAALPQPQLQSQPLQQPQVSTVPENSLVATCAATGISSGTAAAAAAAAVGDGAGQPKGPQLAAPLHSGTTGFLPAPTSAERQPSSAPAAQGLGQGRSTPDAVNVAMCVDAGSVKAEPPSQRTSGVSACEEVGPIGAGASAPASSSGLTGSLQSSLFSRILSRTTAAMPLGQQQPSSTEVASGAGGGGGNAIASGSTHSPWTAPRGVSPVRGGGSGGDSTNVGNGSQPQAPASSTMLASTATAAAAELPAATEGIVKGPVQQRVAGSVLAEGGQGAVAQASSSGLAASLQSSLTRILNRGPQQPQLQPPAAEAAAAATSNGNVLGRSPRGGSPIRLGSTGSSNTSTAATAGSQTQGSNDAAAAAAAAAPSQSGAPTSTGGSRLSKFLSRVQHDQQQPLAIVNQNMAPGQQQLPPLPHQQPNQGQGRPAGMQQGCQPSQQVLEVEPAAATTAAATPTPQSLPYSLPKVTDGRYERESLEERRRREAQAVYGERWAAKVKRIQRESPHGRRQGWALRCVIVKSGDDCRQELLALQLVRLFGDIFAEAGLPLWVRYYEVLVTSNKTALIEMVPNTLSIHTIKSRSPPGTSLSDHFFAKFGRSGTSECTAAQRRFTESLAAYSLICYLLQIKDRHNGNILIDDDGRVVHIDYGFLLSNSPGGVNFESAPFKLTRELLEVMDSNSDGRPSEMFDYFKVLMIQGFIAVRNCSDRIMLLVKIMSKSGFPCFKGGERALKALEKRLMSSLTEVQCVEHVLHLIAESLDAWRTRQYDYYQRVLNGIL</sequence>
<dbReference type="PROSITE" id="PS50290">
    <property type="entry name" value="PI3_4_KINASE_3"/>
    <property type="match status" value="1"/>
</dbReference>
<dbReference type="GO" id="GO:0048015">
    <property type="term" value="P:phosphatidylinositol-mediated signaling"/>
    <property type="evidence" value="ECO:0007669"/>
    <property type="project" value="TreeGrafter"/>
</dbReference>
<comment type="caution">
    <text evidence="8">The sequence shown here is derived from an EMBL/GenBank/DDBJ whole genome shotgun (WGS) entry which is preliminary data.</text>
</comment>
<dbReference type="InterPro" id="IPR036940">
    <property type="entry name" value="PI3/4_kinase_cat_sf"/>
</dbReference>
<dbReference type="GO" id="GO:0016020">
    <property type="term" value="C:membrane"/>
    <property type="evidence" value="ECO:0007669"/>
    <property type="project" value="TreeGrafter"/>
</dbReference>
<dbReference type="SUPFAM" id="SSF56112">
    <property type="entry name" value="Protein kinase-like (PK-like)"/>
    <property type="match status" value="1"/>
</dbReference>
<dbReference type="PROSITE" id="PS51545">
    <property type="entry name" value="PIK_HELICAL"/>
    <property type="match status" value="1"/>
</dbReference>
<dbReference type="InterPro" id="IPR016024">
    <property type="entry name" value="ARM-type_fold"/>
</dbReference>
<evidence type="ECO:0000259" key="6">
    <source>
        <dbReference type="PROSITE" id="PS50290"/>
    </source>
</evidence>
<dbReference type="Proteomes" id="UP000747110">
    <property type="component" value="Unassembled WGS sequence"/>
</dbReference>
<feature type="region of interest" description="Disordered" evidence="5">
    <location>
        <begin position="217"/>
        <end position="236"/>
    </location>
</feature>
<dbReference type="InterPro" id="IPR042236">
    <property type="entry name" value="PI3K_accessory_sf"/>
</dbReference>
<feature type="compositionally biased region" description="Basic and acidic residues" evidence="5">
    <location>
        <begin position="2001"/>
        <end position="2012"/>
    </location>
</feature>
<feature type="domain" description="PI3K/PI4K catalytic" evidence="6">
    <location>
        <begin position="2027"/>
        <end position="2296"/>
    </location>
</feature>
<feature type="region of interest" description="Disordered" evidence="5">
    <location>
        <begin position="1832"/>
        <end position="1915"/>
    </location>
</feature>
<dbReference type="Gene3D" id="1.10.1070.11">
    <property type="entry name" value="Phosphatidylinositol 3-/4-kinase, catalytic domain"/>
    <property type="match status" value="1"/>
</dbReference>
<dbReference type="GO" id="GO:0005737">
    <property type="term" value="C:cytoplasm"/>
    <property type="evidence" value="ECO:0007669"/>
    <property type="project" value="TreeGrafter"/>
</dbReference>
<feature type="compositionally biased region" description="Low complexity" evidence="5">
    <location>
        <begin position="1834"/>
        <end position="1850"/>
    </location>
</feature>
<dbReference type="PROSITE" id="PS00916">
    <property type="entry name" value="PI3_4_KINASE_2"/>
    <property type="match status" value="1"/>
</dbReference>
<dbReference type="InterPro" id="IPR057754">
    <property type="entry name" value="PI4-kinase_beta/PIK1_cat"/>
</dbReference>
<feature type="compositionally biased region" description="Low complexity" evidence="5">
    <location>
        <begin position="1751"/>
        <end position="1771"/>
    </location>
</feature>
<feature type="compositionally biased region" description="Polar residues" evidence="5">
    <location>
        <begin position="1700"/>
        <end position="1713"/>
    </location>
</feature>
<dbReference type="GO" id="GO:0004430">
    <property type="term" value="F:1-phosphatidylinositol 4-kinase activity"/>
    <property type="evidence" value="ECO:0007669"/>
    <property type="project" value="UniProtKB-EC"/>
</dbReference>
<evidence type="ECO:0000313" key="8">
    <source>
        <dbReference type="EMBL" id="GIL89845.1"/>
    </source>
</evidence>
<dbReference type="FunFam" id="1.10.1070.11:FF:000016">
    <property type="entry name" value="PIK1p Phosphatidylinositol 4-kinase"/>
    <property type="match status" value="1"/>
</dbReference>
<feature type="compositionally biased region" description="Low complexity" evidence="5">
    <location>
        <begin position="1117"/>
        <end position="1128"/>
    </location>
</feature>
<keyword evidence="3" id="KW-0808">Transferase</keyword>
<evidence type="ECO:0000256" key="5">
    <source>
        <dbReference type="SAM" id="MobiDB-lite"/>
    </source>
</evidence>
<dbReference type="EMBL" id="BNCQ01000082">
    <property type="protein sequence ID" value="GIM16656.1"/>
    <property type="molecule type" value="Genomic_DNA"/>
</dbReference>
<evidence type="ECO:0000256" key="3">
    <source>
        <dbReference type="ARBA" id="ARBA00022679"/>
    </source>
</evidence>
<evidence type="ECO:0000313" key="10">
    <source>
        <dbReference type="Proteomes" id="UP000747110"/>
    </source>
</evidence>
<dbReference type="SUPFAM" id="SSF48371">
    <property type="entry name" value="ARM repeat"/>
    <property type="match status" value="1"/>
</dbReference>
<dbReference type="OrthoDB" id="10264149at2759"/>
<dbReference type="Pfam" id="PF00454">
    <property type="entry name" value="PI3_PI4_kinase"/>
    <property type="match status" value="1"/>
</dbReference>
<dbReference type="EMBL" id="BNCP01000053">
    <property type="protein sequence ID" value="GIL89845.1"/>
    <property type="molecule type" value="Genomic_DNA"/>
</dbReference>
<keyword evidence="10" id="KW-1185">Reference proteome</keyword>
<evidence type="ECO:0000313" key="9">
    <source>
        <dbReference type="EMBL" id="GIM16656.1"/>
    </source>
</evidence>
<evidence type="ECO:0000256" key="1">
    <source>
        <dbReference type="ARBA" id="ARBA00001686"/>
    </source>
</evidence>
<feature type="compositionally biased region" description="Low complexity" evidence="5">
    <location>
        <begin position="1978"/>
        <end position="1990"/>
    </location>
</feature>
<protein>
    <recommendedName>
        <fullName evidence="2">1-phosphatidylinositol 4-kinase</fullName>
        <ecNumber evidence="2">2.7.1.67</ecNumber>
    </recommendedName>
</protein>
<dbReference type="InterPro" id="IPR018936">
    <property type="entry name" value="PI3/4_kinase_CS"/>
</dbReference>
<evidence type="ECO:0000256" key="2">
    <source>
        <dbReference type="ARBA" id="ARBA00012169"/>
    </source>
</evidence>
<gene>
    <name evidence="8" type="ORF">Vretifemale_17591</name>
    <name evidence="9" type="ORF">Vretimale_19274</name>
</gene>
<feature type="compositionally biased region" description="Low complexity" evidence="5">
    <location>
        <begin position="844"/>
        <end position="853"/>
    </location>
</feature>
<dbReference type="FunFam" id="3.30.1010.10:FF:000038">
    <property type="entry name" value="Phosphatidylinositol 4-kinase beta 1"/>
    <property type="match status" value="1"/>
</dbReference>
<feature type="region of interest" description="Disordered" evidence="5">
    <location>
        <begin position="1700"/>
        <end position="1771"/>
    </location>
</feature>
<dbReference type="Gene3D" id="3.30.1010.10">
    <property type="entry name" value="Phosphatidylinositol 3-kinase Catalytic Subunit, Chain A, domain 4"/>
    <property type="match status" value="1"/>
</dbReference>
<dbReference type="EC" id="2.7.1.67" evidence="2"/>
<dbReference type="Pfam" id="PF21245">
    <property type="entry name" value="PI4KB-PIK1_PIK"/>
    <property type="match status" value="1"/>
</dbReference>
<evidence type="ECO:0000259" key="7">
    <source>
        <dbReference type="PROSITE" id="PS51545"/>
    </source>
</evidence>
<dbReference type="PANTHER" id="PTHR10048">
    <property type="entry name" value="PHOSPHATIDYLINOSITOL KINASE"/>
    <property type="match status" value="1"/>
</dbReference>
<dbReference type="Gene3D" id="1.25.40.70">
    <property type="entry name" value="Phosphatidylinositol 3-kinase, accessory domain (PIK)"/>
    <property type="match status" value="1"/>
</dbReference>
<dbReference type="InterPro" id="IPR015433">
    <property type="entry name" value="PI3/4_kinase"/>
</dbReference>
<feature type="compositionally biased region" description="Low complexity" evidence="5">
    <location>
        <begin position="1940"/>
        <end position="1958"/>
    </location>
</feature>
<dbReference type="InterPro" id="IPR000403">
    <property type="entry name" value="PI3/4_kinase_cat_dom"/>
</dbReference>
<comment type="catalytic activity">
    <reaction evidence="1">
        <text>a 1,2-diacyl-sn-glycero-3-phospho-(1D-myo-inositol) + ATP = a 1,2-diacyl-sn-glycero-3-phospho-(1D-myo-inositol 4-phosphate) + ADP + H(+)</text>
        <dbReference type="Rhea" id="RHEA:19877"/>
        <dbReference type="ChEBI" id="CHEBI:15378"/>
        <dbReference type="ChEBI" id="CHEBI:30616"/>
        <dbReference type="ChEBI" id="CHEBI:57880"/>
        <dbReference type="ChEBI" id="CHEBI:58178"/>
        <dbReference type="ChEBI" id="CHEBI:456216"/>
        <dbReference type="EC" id="2.7.1.67"/>
    </reaction>
</comment>
<feature type="region of interest" description="Disordered" evidence="5">
    <location>
        <begin position="1940"/>
        <end position="2012"/>
    </location>
</feature>
<dbReference type="SMART" id="SM00146">
    <property type="entry name" value="PI3Kc"/>
    <property type="match status" value="1"/>
</dbReference>
<accession>A0A8J4FUR6</accession>
<dbReference type="InterPro" id="IPR049160">
    <property type="entry name" value="PI4KB-PIK1_PIK"/>
</dbReference>
<dbReference type="InterPro" id="IPR011009">
    <property type="entry name" value="Kinase-like_dom_sf"/>
</dbReference>
<feature type="compositionally biased region" description="Polar residues" evidence="5">
    <location>
        <begin position="1902"/>
        <end position="1914"/>
    </location>
</feature>
<proteinExistence type="predicted"/>
<organism evidence="8 10">
    <name type="scientific">Volvox reticuliferus</name>
    <dbReference type="NCBI Taxonomy" id="1737510"/>
    <lineage>
        <taxon>Eukaryota</taxon>
        <taxon>Viridiplantae</taxon>
        <taxon>Chlorophyta</taxon>
        <taxon>core chlorophytes</taxon>
        <taxon>Chlorophyceae</taxon>
        <taxon>CS clade</taxon>
        <taxon>Chlamydomonadales</taxon>
        <taxon>Volvocaceae</taxon>
        <taxon>Volvox</taxon>
    </lineage>
</organism>
<dbReference type="GO" id="GO:0046854">
    <property type="term" value="P:phosphatidylinositol phosphate biosynthetic process"/>
    <property type="evidence" value="ECO:0007669"/>
    <property type="project" value="InterPro"/>
</dbReference>
<feature type="domain" description="PIK helical" evidence="7">
    <location>
        <begin position="1"/>
        <end position="135"/>
    </location>
</feature>
<evidence type="ECO:0000256" key="4">
    <source>
        <dbReference type="ARBA" id="ARBA00022777"/>
    </source>
</evidence>
<dbReference type="PROSITE" id="PS00915">
    <property type="entry name" value="PI3_4_KINASE_1"/>
    <property type="match status" value="1"/>
</dbReference>
<dbReference type="CDD" id="cd05168">
    <property type="entry name" value="PI4Kc_III_beta"/>
    <property type="match status" value="1"/>
</dbReference>
<name>A0A8J4FUR6_9CHLO</name>
<dbReference type="PANTHER" id="PTHR10048:SF22">
    <property type="entry name" value="PHOSPHATIDYLINOSITOL 4-KINASE BETA"/>
    <property type="match status" value="1"/>
</dbReference>
<feature type="region of interest" description="Disordered" evidence="5">
    <location>
        <begin position="1584"/>
        <end position="1631"/>
    </location>
</feature>